<dbReference type="AlphaFoldDB" id="A0AAD9P2G6"/>
<dbReference type="EMBL" id="JAODUO010000184">
    <property type="protein sequence ID" value="KAK2186931.1"/>
    <property type="molecule type" value="Genomic_DNA"/>
</dbReference>
<protein>
    <submittedName>
        <fullName evidence="1">Uncharacterized protein</fullName>
    </submittedName>
</protein>
<evidence type="ECO:0000313" key="2">
    <source>
        <dbReference type="Proteomes" id="UP001209878"/>
    </source>
</evidence>
<sequence length="75" mass="8118">MSVGDLGKCSQLAWVSVSSLDSGGSGYMPRYKPCYTLPAGSHHRPLYCGGSRKKKTQKNVVPSPLVWVTLGLSEY</sequence>
<proteinExistence type="predicted"/>
<comment type="caution">
    <text evidence="1">The sequence shown here is derived from an EMBL/GenBank/DDBJ whole genome shotgun (WGS) entry which is preliminary data.</text>
</comment>
<keyword evidence="2" id="KW-1185">Reference proteome</keyword>
<organism evidence="1 2">
    <name type="scientific">Ridgeia piscesae</name>
    <name type="common">Tubeworm</name>
    <dbReference type="NCBI Taxonomy" id="27915"/>
    <lineage>
        <taxon>Eukaryota</taxon>
        <taxon>Metazoa</taxon>
        <taxon>Spiralia</taxon>
        <taxon>Lophotrochozoa</taxon>
        <taxon>Annelida</taxon>
        <taxon>Polychaeta</taxon>
        <taxon>Sedentaria</taxon>
        <taxon>Canalipalpata</taxon>
        <taxon>Sabellida</taxon>
        <taxon>Siboglinidae</taxon>
        <taxon>Ridgeia</taxon>
    </lineage>
</organism>
<accession>A0AAD9P2G6</accession>
<gene>
    <name evidence="1" type="ORF">NP493_182g03017</name>
</gene>
<name>A0AAD9P2G6_RIDPI</name>
<evidence type="ECO:0000313" key="1">
    <source>
        <dbReference type="EMBL" id="KAK2186931.1"/>
    </source>
</evidence>
<reference evidence="1" key="1">
    <citation type="journal article" date="2023" name="Mol. Biol. Evol.">
        <title>Third-Generation Sequencing Reveals the Adaptive Role of the Epigenome in Three Deep-Sea Polychaetes.</title>
        <authorList>
            <person name="Perez M."/>
            <person name="Aroh O."/>
            <person name="Sun Y."/>
            <person name="Lan Y."/>
            <person name="Juniper S.K."/>
            <person name="Young C.R."/>
            <person name="Angers B."/>
            <person name="Qian P.Y."/>
        </authorList>
    </citation>
    <scope>NUCLEOTIDE SEQUENCE</scope>
    <source>
        <strain evidence="1">R07B-5</strain>
    </source>
</reference>
<dbReference type="Proteomes" id="UP001209878">
    <property type="component" value="Unassembled WGS sequence"/>
</dbReference>